<organism evidence="8 9">
    <name type="scientific">Lepidopterella palustris CBS 459.81</name>
    <dbReference type="NCBI Taxonomy" id="1314670"/>
    <lineage>
        <taxon>Eukaryota</taxon>
        <taxon>Fungi</taxon>
        <taxon>Dikarya</taxon>
        <taxon>Ascomycota</taxon>
        <taxon>Pezizomycotina</taxon>
        <taxon>Dothideomycetes</taxon>
        <taxon>Pleosporomycetidae</taxon>
        <taxon>Mytilinidiales</taxon>
        <taxon>Argynnaceae</taxon>
        <taxon>Lepidopterella</taxon>
    </lineage>
</organism>
<comment type="similarity">
    <text evidence="1">Belongs to the peptidase S28 family.</text>
</comment>
<dbReference type="InterPro" id="IPR008758">
    <property type="entry name" value="Peptidase_S28"/>
</dbReference>
<keyword evidence="5" id="KW-0325">Glycoprotein</keyword>
<evidence type="ECO:0000256" key="4">
    <source>
        <dbReference type="ARBA" id="ARBA00022801"/>
    </source>
</evidence>
<keyword evidence="2" id="KW-0645">Protease</keyword>
<feature type="compositionally biased region" description="Polar residues" evidence="6">
    <location>
        <begin position="218"/>
        <end position="235"/>
    </location>
</feature>
<dbReference type="GO" id="GO:0070008">
    <property type="term" value="F:serine-type exopeptidase activity"/>
    <property type="evidence" value="ECO:0007669"/>
    <property type="project" value="InterPro"/>
</dbReference>
<evidence type="ECO:0000313" key="9">
    <source>
        <dbReference type="Proteomes" id="UP000250266"/>
    </source>
</evidence>
<gene>
    <name evidence="8" type="ORF">K432DRAFT_410339</name>
</gene>
<feature type="signal peptide" evidence="7">
    <location>
        <begin position="1"/>
        <end position="21"/>
    </location>
</feature>
<dbReference type="PANTHER" id="PTHR11010:SF38">
    <property type="entry name" value="LYSOSOMAL PRO-X CARBOXYPEPTIDASE"/>
    <property type="match status" value="1"/>
</dbReference>
<dbReference type="AlphaFoldDB" id="A0A8E2DY21"/>
<dbReference type="OrthoDB" id="3933780at2759"/>
<evidence type="ECO:0000256" key="5">
    <source>
        <dbReference type="ARBA" id="ARBA00023180"/>
    </source>
</evidence>
<evidence type="ECO:0000256" key="2">
    <source>
        <dbReference type="ARBA" id="ARBA00022670"/>
    </source>
</evidence>
<keyword evidence="4" id="KW-0378">Hydrolase</keyword>
<dbReference type="GO" id="GO:0008239">
    <property type="term" value="F:dipeptidyl-peptidase activity"/>
    <property type="evidence" value="ECO:0007669"/>
    <property type="project" value="TreeGrafter"/>
</dbReference>
<evidence type="ECO:0000256" key="7">
    <source>
        <dbReference type="SAM" id="SignalP"/>
    </source>
</evidence>
<reference evidence="8 9" key="1">
    <citation type="journal article" date="2016" name="Nat. Commun.">
        <title>Ectomycorrhizal ecology is imprinted in the genome of the dominant symbiotic fungus Cenococcum geophilum.</title>
        <authorList>
            <consortium name="DOE Joint Genome Institute"/>
            <person name="Peter M."/>
            <person name="Kohler A."/>
            <person name="Ohm R.A."/>
            <person name="Kuo A."/>
            <person name="Krutzmann J."/>
            <person name="Morin E."/>
            <person name="Arend M."/>
            <person name="Barry K.W."/>
            <person name="Binder M."/>
            <person name="Choi C."/>
            <person name="Clum A."/>
            <person name="Copeland A."/>
            <person name="Grisel N."/>
            <person name="Haridas S."/>
            <person name="Kipfer T."/>
            <person name="LaButti K."/>
            <person name="Lindquist E."/>
            <person name="Lipzen A."/>
            <person name="Maire R."/>
            <person name="Meier B."/>
            <person name="Mihaltcheva S."/>
            <person name="Molinier V."/>
            <person name="Murat C."/>
            <person name="Poggeler S."/>
            <person name="Quandt C.A."/>
            <person name="Sperisen C."/>
            <person name="Tritt A."/>
            <person name="Tisserant E."/>
            <person name="Crous P.W."/>
            <person name="Henrissat B."/>
            <person name="Nehls U."/>
            <person name="Egli S."/>
            <person name="Spatafora J.W."/>
            <person name="Grigoriev I.V."/>
            <person name="Martin F.M."/>
        </authorList>
    </citation>
    <scope>NUCLEOTIDE SEQUENCE [LARGE SCALE GENOMIC DNA]</scope>
    <source>
        <strain evidence="8 9">CBS 459.81</strain>
    </source>
</reference>
<keyword evidence="9" id="KW-1185">Reference proteome</keyword>
<dbReference type="GO" id="GO:0006508">
    <property type="term" value="P:proteolysis"/>
    <property type="evidence" value="ECO:0007669"/>
    <property type="project" value="UniProtKB-KW"/>
</dbReference>
<sequence>MQFAASRFFFFCSLASQLSLAVSIAKCPKYPVQQFTQTLDHGSSDNITFQQDYQLDTTRFKPGGPILFYQGAENSQINCIEYNHFDDIADELGAIVAGLEHRFFGDSFPDGVSEASVSAKDWASLNLENVLLDSVTFVEWIKKTVPGAENARTIITGGKYPRTQRAIGSVLRLTSFKDHTVAFLQLSQGRNTLTPSTLPGLLGQSFKHSALRKTVQRDSNIGTMSQKSTTNSQQRLPPKSARQCMTLSPVLRMWITCNYLIFATASIRNGSMFPPQDMPPSCVVPGWEGPNFNYTGQQWIDKFGVSKENLTKLGRFLFTQGGYDPTTAVGPPNFDVPAFSNATRTVLMPGLSHTEELFSDRIEPVGSNPELDLIQDTVTQVIKGWVIY</sequence>
<keyword evidence="3 7" id="KW-0732">Signal</keyword>
<proteinExistence type="inferred from homology"/>
<evidence type="ECO:0000256" key="3">
    <source>
        <dbReference type="ARBA" id="ARBA00022729"/>
    </source>
</evidence>
<accession>A0A8E2DY21</accession>
<dbReference type="Proteomes" id="UP000250266">
    <property type="component" value="Unassembled WGS sequence"/>
</dbReference>
<dbReference type="EMBL" id="KV745628">
    <property type="protein sequence ID" value="OCK73876.1"/>
    <property type="molecule type" value="Genomic_DNA"/>
</dbReference>
<evidence type="ECO:0000256" key="6">
    <source>
        <dbReference type="SAM" id="MobiDB-lite"/>
    </source>
</evidence>
<dbReference type="Pfam" id="PF05577">
    <property type="entry name" value="Peptidase_S28"/>
    <property type="match status" value="1"/>
</dbReference>
<evidence type="ECO:0000313" key="8">
    <source>
        <dbReference type="EMBL" id="OCK73876.1"/>
    </source>
</evidence>
<protein>
    <submittedName>
        <fullName evidence="8">Uncharacterized protein</fullName>
    </submittedName>
</protein>
<name>A0A8E2DY21_9PEZI</name>
<dbReference type="PANTHER" id="PTHR11010">
    <property type="entry name" value="PROTEASE S28 PRO-X CARBOXYPEPTIDASE-RELATED"/>
    <property type="match status" value="1"/>
</dbReference>
<dbReference type="InterPro" id="IPR029058">
    <property type="entry name" value="AB_hydrolase_fold"/>
</dbReference>
<feature type="region of interest" description="Disordered" evidence="6">
    <location>
        <begin position="218"/>
        <end position="240"/>
    </location>
</feature>
<evidence type="ECO:0000256" key="1">
    <source>
        <dbReference type="ARBA" id="ARBA00011079"/>
    </source>
</evidence>
<dbReference type="Gene3D" id="3.40.50.1820">
    <property type="entry name" value="alpha/beta hydrolase"/>
    <property type="match status" value="1"/>
</dbReference>
<feature type="chain" id="PRO_5033999107" evidence="7">
    <location>
        <begin position="22"/>
        <end position="388"/>
    </location>
</feature>